<evidence type="ECO:0000313" key="2">
    <source>
        <dbReference type="Proteomes" id="UP000230233"/>
    </source>
</evidence>
<dbReference type="GO" id="GO:0040027">
    <property type="term" value="P:negative regulation of vulval development"/>
    <property type="evidence" value="ECO:0007669"/>
    <property type="project" value="InterPro"/>
</dbReference>
<gene>
    <name evidence="1" type="primary">Cnig_chr_V.g17242</name>
    <name evidence="1" type="ORF">B9Z55_017242</name>
</gene>
<reference evidence="2" key="1">
    <citation type="submission" date="2017-10" db="EMBL/GenBank/DDBJ databases">
        <title>Rapid genome shrinkage in a self-fertile nematode reveals novel sperm competition proteins.</title>
        <authorList>
            <person name="Yin D."/>
            <person name="Schwarz E.M."/>
            <person name="Thomas C.G."/>
            <person name="Felde R.L."/>
            <person name="Korf I.F."/>
            <person name="Cutter A.D."/>
            <person name="Schartner C.M."/>
            <person name="Ralston E.J."/>
            <person name="Meyer B.J."/>
            <person name="Haag E.S."/>
        </authorList>
    </citation>
    <scope>NUCLEOTIDE SEQUENCE [LARGE SCALE GENOMIC DNA]</scope>
    <source>
        <strain evidence="2">JU1422</strain>
    </source>
</reference>
<dbReference type="Proteomes" id="UP000230233">
    <property type="component" value="Chromosome V"/>
</dbReference>
<evidence type="ECO:0000313" key="1">
    <source>
        <dbReference type="EMBL" id="PIC23588.1"/>
    </source>
</evidence>
<sequence>MSAFSRFNWPTLWSRIHVAITAAYTNFHTVNVVCSSPELAEIFRQPSESQNSEFRKPEDVRRHDYICFAFYVDKFARQILEIDEVKKSINRLHRFLKVLKTVPEIYRFFVE</sequence>
<protein>
    <submittedName>
        <fullName evidence="1">Uncharacterized protein</fullName>
    </submittedName>
</protein>
<organism evidence="1 2">
    <name type="scientific">Caenorhabditis nigoni</name>
    <dbReference type="NCBI Taxonomy" id="1611254"/>
    <lineage>
        <taxon>Eukaryota</taxon>
        <taxon>Metazoa</taxon>
        <taxon>Ecdysozoa</taxon>
        <taxon>Nematoda</taxon>
        <taxon>Chromadorea</taxon>
        <taxon>Rhabditida</taxon>
        <taxon>Rhabditina</taxon>
        <taxon>Rhabditomorpha</taxon>
        <taxon>Rhabditoidea</taxon>
        <taxon>Rhabditidae</taxon>
        <taxon>Peloderinae</taxon>
        <taxon>Caenorhabditis</taxon>
    </lineage>
</organism>
<dbReference type="OrthoDB" id="5797573at2759"/>
<keyword evidence="2" id="KW-1185">Reference proteome</keyword>
<dbReference type="AlphaFoldDB" id="A0A2G5T8N5"/>
<comment type="caution">
    <text evidence="1">The sequence shown here is derived from an EMBL/GenBank/DDBJ whole genome shotgun (WGS) entry which is preliminary data.</text>
</comment>
<dbReference type="PANTHER" id="PTHR22716">
    <property type="entry name" value="ETS CLASS TRANSCRIPTION FACTOR-RELATED-RELATED"/>
    <property type="match status" value="1"/>
</dbReference>
<accession>A0A2G5T8N5</accession>
<proteinExistence type="predicted"/>
<dbReference type="PANTHER" id="PTHR22716:SF1">
    <property type="entry name" value="ETS CLASS TRANSCRIPTION FACTOR-RELATED"/>
    <property type="match status" value="1"/>
</dbReference>
<name>A0A2G5T8N5_9PELO</name>
<dbReference type="InterPro" id="IPR040129">
    <property type="entry name" value="Lin-15B-like"/>
</dbReference>
<dbReference type="EMBL" id="PDUG01000005">
    <property type="protein sequence ID" value="PIC23588.1"/>
    <property type="molecule type" value="Genomic_DNA"/>
</dbReference>